<evidence type="ECO:0000256" key="16">
    <source>
        <dbReference type="ARBA" id="ARBA00047493"/>
    </source>
</evidence>
<feature type="domain" description="Mur ligase central" evidence="20">
    <location>
        <begin position="44"/>
        <end position="269"/>
    </location>
</feature>
<dbReference type="PANTHER" id="PTHR11136:SF0">
    <property type="entry name" value="DIHYDROFOLATE SYNTHETASE-RELATED"/>
    <property type="match status" value="1"/>
</dbReference>
<keyword evidence="9 18" id="KW-0436">Ligase</keyword>
<dbReference type="SUPFAM" id="SSF53244">
    <property type="entry name" value="MurD-like peptide ligases, peptide-binding domain"/>
    <property type="match status" value="1"/>
</dbReference>
<evidence type="ECO:0000256" key="5">
    <source>
        <dbReference type="ARBA" id="ARBA00011245"/>
    </source>
</evidence>
<dbReference type="Proteomes" id="UP000002382">
    <property type="component" value="Chromosome"/>
</dbReference>
<dbReference type="FunFam" id="3.40.1190.10:FF:000004">
    <property type="entry name" value="Dihydrofolate synthase/folylpolyglutamate synthase"/>
    <property type="match status" value="1"/>
</dbReference>
<evidence type="ECO:0000256" key="11">
    <source>
        <dbReference type="ARBA" id="ARBA00022741"/>
    </source>
</evidence>
<evidence type="ECO:0000256" key="8">
    <source>
        <dbReference type="ARBA" id="ARBA00019357"/>
    </source>
</evidence>
<comment type="subunit">
    <text evidence="5">Monomer.</text>
</comment>
<dbReference type="PROSITE" id="PS01012">
    <property type="entry name" value="FOLYLPOLYGLU_SYNT_2"/>
    <property type="match status" value="1"/>
</dbReference>
<gene>
    <name evidence="21" type="ordered locus">Kole_0510</name>
</gene>
<dbReference type="EC" id="6.3.2.12" evidence="6"/>
<evidence type="ECO:0000256" key="13">
    <source>
        <dbReference type="ARBA" id="ARBA00022842"/>
    </source>
</evidence>
<accession>C5CEI6</accession>
<dbReference type="GO" id="GO:0046872">
    <property type="term" value="F:metal ion binding"/>
    <property type="evidence" value="ECO:0007669"/>
    <property type="project" value="UniProtKB-KW"/>
</dbReference>
<comment type="pathway">
    <text evidence="2">Cofactor biosynthesis; tetrahydrofolate biosynthesis; 7,8-dihydrofolate from 2-amino-4-hydroxy-6-hydroxymethyl-7,8-dihydropteridine diphosphate and 4-aminobenzoate: step 2/2.</text>
</comment>
<dbReference type="PANTHER" id="PTHR11136">
    <property type="entry name" value="FOLYLPOLYGLUTAMATE SYNTHASE-RELATED"/>
    <property type="match status" value="1"/>
</dbReference>
<protein>
    <recommendedName>
        <fullName evidence="8">Dihydrofolate synthase/folylpolyglutamate synthase</fullName>
        <ecNumber evidence="6">6.3.2.12</ecNumber>
        <ecNumber evidence="7">6.3.2.17</ecNumber>
    </recommendedName>
    <alternativeName>
        <fullName evidence="15">Tetrahydrofolylpolyglutamate synthase</fullName>
    </alternativeName>
</protein>
<comment type="catalytic activity">
    <reaction evidence="17">
        <text>7,8-dihydropteroate + L-glutamate + ATP = 7,8-dihydrofolate + ADP + phosphate + H(+)</text>
        <dbReference type="Rhea" id="RHEA:23584"/>
        <dbReference type="ChEBI" id="CHEBI:15378"/>
        <dbReference type="ChEBI" id="CHEBI:17839"/>
        <dbReference type="ChEBI" id="CHEBI:29985"/>
        <dbReference type="ChEBI" id="CHEBI:30616"/>
        <dbReference type="ChEBI" id="CHEBI:43474"/>
        <dbReference type="ChEBI" id="CHEBI:57451"/>
        <dbReference type="ChEBI" id="CHEBI:456216"/>
        <dbReference type="EC" id="6.3.2.12"/>
    </reaction>
</comment>
<evidence type="ECO:0000256" key="1">
    <source>
        <dbReference type="ARBA" id="ARBA00001946"/>
    </source>
</evidence>
<evidence type="ECO:0000256" key="17">
    <source>
        <dbReference type="ARBA" id="ARBA00049161"/>
    </source>
</evidence>
<dbReference type="NCBIfam" id="TIGR01499">
    <property type="entry name" value="folC"/>
    <property type="match status" value="1"/>
</dbReference>
<dbReference type="EMBL" id="CP001634">
    <property type="protein sequence ID" value="ACR79232.1"/>
    <property type="molecule type" value="Genomic_DNA"/>
</dbReference>
<evidence type="ECO:0000256" key="2">
    <source>
        <dbReference type="ARBA" id="ARBA00004799"/>
    </source>
</evidence>
<evidence type="ECO:0000259" key="19">
    <source>
        <dbReference type="Pfam" id="PF02875"/>
    </source>
</evidence>
<dbReference type="InterPro" id="IPR036565">
    <property type="entry name" value="Mur-like_cat_sf"/>
</dbReference>
<dbReference type="Gene3D" id="3.90.190.20">
    <property type="entry name" value="Mur ligase, C-terminal domain"/>
    <property type="match status" value="1"/>
</dbReference>
<dbReference type="GO" id="GO:0004326">
    <property type="term" value="F:tetrahydrofolylpolyglutamate synthase activity"/>
    <property type="evidence" value="ECO:0007669"/>
    <property type="project" value="UniProtKB-EC"/>
</dbReference>
<dbReference type="GO" id="GO:0005737">
    <property type="term" value="C:cytoplasm"/>
    <property type="evidence" value="ECO:0007669"/>
    <property type="project" value="TreeGrafter"/>
</dbReference>
<evidence type="ECO:0000256" key="3">
    <source>
        <dbReference type="ARBA" id="ARBA00005150"/>
    </source>
</evidence>
<comment type="similarity">
    <text evidence="4 18">Belongs to the folylpolyglutamate synthase family.</text>
</comment>
<dbReference type="Pfam" id="PF08245">
    <property type="entry name" value="Mur_ligase_M"/>
    <property type="match status" value="1"/>
</dbReference>
<keyword evidence="22" id="KW-1185">Reference proteome</keyword>
<dbReference type="RefSeq" id="WP_012745017.1">
    <property type="nucleotide sequence ID" value="NC_012785.1"/>
</dbReference>
<dbReference type="InterPro" id="IPR004101">
    <property type="entry name" value="Mur_ligase_C"/>
</dbReference>
<evidence type="ECO:0000313" key="21">
    <source>
        <dbReference type="EMBL" id="ACR79232.1"/>
    </source>
</evidence>
<dbReference type="Gene3D" id="3.40.1190.10">
    <property type="entry name" value="Mur-like, catalytic domain"/>
    <property type="match status" value="1"/>
</dbReference>
<feature type="domain" description="Mur ligase C-terminal" evidence="19">
    <location>
        <begin position="296"/>
        <end position="416"/>
    </location>
</feature>
<dbReference type="KEGG" id="kol:Kole_0510"/>
<evidence type="ECO:0000256" key="14">
    <source>
        <dbReference type="ARBA" id="ARBA00022909"/>
    </source>
</evidence>
<evidence type="ECO:0000259" key="20">
    <source>
        <dbReference type="Pfam" id="PF08245"/>
    </source>
</evidence>
<evidence type="ECO:0000256" key="12">
    <source>
        <dbReference type="ARBA" id="ARBA00022840"/>
    </source>
</evidence>
<evidence type="ECO:0000256" key="15">
    <source>
        <dbReference type="ARBA" id="ARBA00030592"/>
    </source>
</evidence>
<dbReference type="InterPro" id="IPR013221">
    <property type="entry name" value="Mur_ligase_cen"/>
</dbReference>
<comment type="catalytic activity">
    <reaction evidence="16">
        <text>(6S)-5,6,7,8-tetrahydrofolyl-(gamma-L-Glu)(n) + L-glutamate + ATP = (6S)-5,6,7,8-tetrahydrofolyl-(gamma-L-Glu)(n+1) + ADP + phosphate + H(+)</text>
        <dbReference type="Rhea" id="RHEA:10580"/>
        <dbReference type="Rhea" id="RHEA-COMP:14738"/>
        <dbReference type="Rhea" id="RHEA-COMP:14740"/>
        <dbReference type="ChEBI" id="CHEBI:15378"/>
        <dbReference type="ChEBI" id="CHEBI:29985"/>
        <dbReference type="ChEBI" id="CHEBI:30616"/>
        <dbReference type="ChEBI" id="CHEBI:43474"/>
        <dbReference type="ChEBI" id="CHEBI:141005"/>
        <dbReference type="ChEBI" id="CHEBI:456216"/>
        <dbReference type="EC" id="6.3.2.17"/>
    </reaction>
</comment>
<dbReference type="PIRSF" id="PIRSF001563">
    <property type="entry name" value="Folylpolyglu_synth"/>
    <property type="match status" value="1"/>
</dbReference>
<reference evidence="21 22" key="1">
    <citation type="submission" date="2009-06" db="EMBL/GenBank/DDBJ databases">
        <title>Complete sequence of Thermotogales bacterium TBF 19.5.1.</title>
        <authorList>
            <consortium name="US DOE Joint Genome Institute"/>
            <person name="Lucas S."/>
            <person name="Copeland A."/>
            <person name="Lapidus A."/>
            <person name="Glavina del Rio T."/>
            <person name="Tice H."/>
            <person name="Bruce D."/>
            <person name="Goodwin L."/>
            <person name="Pitluck S."/>
            <person name="Chertkov O."/>
            <person name="Brettin T."/>
            <person name="Detter J.C."/>
            <person name="Han C."/>
            <person name="Schmutz J."/>
            <person name="Larimer F."/>
            <person name="Land M."/>
            <person name="Hauser L."/>
            <person name="Kyrpides N."/>
            <person name="Ovchinnikova G."/>
            <person name="Noll K."/>
        </authorList>
    </citation>
    <scope>NUCLEOTIDE SEQUENCE [LARGE SCALE GENOMIC DNA]</scope>
    <source>
        <strain evidence="22">ATCC BAA-1733 / DSM 21960 / TBF 19.5.1</strain>
    </source>
</reference>
<keyword evidence="10" id="KW-0479">Metal-binding</keyword>
<comment type="pathway">
    <text evidence="3">Cofactor biosynthesis; tetrahydrofolylpolyglutamate biosynthesis.</text>
</comment>
<dbReference type="STRING" id="521045.Kole_0510"/>
<evidence type="ECO:0000256" key="18">
    <source>
        <dbReference type="PIRNR" id="PIRNR001563"/>
    </source>
</evidence>
<keyword evidence="11 18" id="KW-0547">Nucleotide-binding</keyword>
<dbReference type="GO" id="GO:0046656">
    <property type="term" value="P:folic acid biosynthetic process"/>
    <property type="evidence" value="ECO:0007669"/>
    <property type="project" value="UniProtKB-KW"/>
</dbReference>
<dbReference type="InterPro" id="IPR018109">
    <property type="entry name" value="Folylpolyglutamate_synth_CS"/>
</dbReference>
<evidence type="ECO:0000256" key="9">
    <source>
        <dbReference type="ARBA" id="ARBA00022598"/>
    </source>
</evidence>
<evidence type="ECO:0000256" key="6">
    <source>
        <dbReference type="ARBA" id="ARBA00013023"/>
    </source>
</evidence>
<dbReference type="AlphaFoldDB" id="C5CEI6"/>
<keyword evidence="13" id="KW-0460">Magnesium</keyword>
<dbReference type="InterPro" id="IPR036615">
    <property type="entry name" value="Mur_ligase_C_dom_sf"/>
</dbReference>
<dbReference type="Pfam" id="PF02875">
    <property type="entry name" value="Mur_ligase_C"/>
    <property type="match status" value="1"/>
</dbReference>
<sequence>MDYKEALDYLYSLRRFGIKPGVRRIKMLLELLGNPQDSLNVVHVAGTNGKGSTVAFISSILKEAGYRVGTYISPHLIDFTERMTINGLQIKEEVVVEILNKIRPHITEVANSKFGSPTFFEVVTAMAFVYFKQQKVDFAVLEVGLGGENDATNVVKPLVSVITNSDYDHMDILGNDITSIAKEDAGIIKENGFVVTAAEGEALDVIKKIGEEKRARIYQIGRDIKYEFVNSDLKWQRFNVKGIFSESDNLKIPLLGKYQLINASCAVGAIEILRFYDIEISDESIRKGLENTFWPGRFEIVQDAPMVVLDGAHNHLAAKRLKEALMEVLEKKDKLILVIGIMKDKEVEKIVKELAPLAYKVVATSPKTPRATTSHDLREIVVKFNKNISVVEDVETALELALSEAKENDIVCVTGSLYTVGEARKFLL</sequence>
<organism evidence="21 22">
    <name type="scientific">Kosmotoga olearia (strain ATCC BAA-1733 / DSM 21960 / TBF 19.5.1)</name>
    <dbReference type="NCBI Taxonomy" id="521045"/>
    <lineage>
        <taxon>Bacteria</taxon>
        <taxon>Thermotogati</taxon>
        <taxon>Thermotogota</taxon>
        <taxon>Thermotogae</taxon>
        <taxon>Kosmotogales</taxon>
        <taxon>Kosmotogaceae</taxon>
        <taxon>Kosmotoga</taxon>
    </lineage>
</organism>
<dbReference type="GO" id="GO:0005524">
    <property type="term" value="F:ATP binding"/>
    <property type="evidence" value="ECO:0007669"/>
    <property type="project" value="UniProtKB-KW"/>
</dbReference>
<dbReference type="EC" id="6.3.2.17" evidence="7"/>
<reference evidence="21 22" key="2">
    <citation type="journal article" date="2011" name="J. Bacteriol.">
        <title>Genome Sequence of Kosmotoga olearia Strain TBF 19.5.1, a Thermophilic Bacterium with a Wide Growth Temperature Range, Isolated from the Troll B Oil Platform in the North Sea.</title>
        <authorList>
            <person name="Swithers K.S."/>
            <person name="Dipippo J.L."/>
            <person name="Bruce D.C."/>
            <person name="Detter C."/>
            <person name="Tapia R."/>
            <person name="Han S."/>
            <person name="Goodwin L.A."/>
            <person name="Han J."/>
            <person name="Woyke T."/>
            <person name="Pitluck S."/>
            <person name="Pennacchio L."/>
            <person name="Nolan M."/>
            <person name="Mikhailova N."/>
            <person name="Land M.L."/>
            <person name="Nesbo C.L."/>
            <person name="Gogarten J.P."/>
            <person name="Noll K.M."/>
        </authorList>
    </citation>
    <scope>NUCLEOTIDE SEQUENCE [LARGE SCALE GENOMIC DNA]</scope>
    <source>
        <strain evidence="22">ATCC BAA-1733 / DSM 21960 / TBF 19.5.1</strain>
    </source>
</reference>
<keyword evidence="12 18" id="KW-0067">ATP-binding</keyword>
<dbReference type="OrthoDB" id="9809356at2"/>
<dbReference type="HOGENOM" id="CLU_015869_1_2_0"/>
<evidence type="ECO:0000313" key="22">
    <source>
        <dbReference type="Proteomes" id="UP000002382"/>
    </source>
</evidence>
<keyword evidence="14" id="KW-0289">Folate biosynthesis</keyword>
<evidence type="ECO:0000256" key="10">
    <source>
        <dbReference type="ARBA" id="ARBA00022723"/>
    </source>
</evidence>
<proteinExistence type="inferred from homology"/>
<dbReference type="InterPro" id="IPR001645">
    <property type="entry name" value="Folylpolyglutamate_synth"/>
</dbReference>
<dbReference type="GO" id="GO:0008841">
    <property type="term" value="F:dihydrofolate synthase activity"/>
    <property type="evidence" value="ECO:0007669"/>
    <property type="project" value="UniProtKB-EC"/>
</dbReference>
<dbReference type="SUPFAM" id="SSF53623">
    <property type="entry name" value="MurD-like peptide ligases, catalytic domain"/>
    <property type="match status" value="1"/>
</dbReference>
<evidence type="ECO:0000256" key="4">
    <source>
        <dbReference type="ARBA" id="ARBA00008276"/>
    </source>
</evidence>
<name>C5CEI6_KOSOT</name>
<dbReference type="PROSITE" id="PS01011">
    <property type="entry name" value="FOLYLPOLYGLU_SYNT_1"/>
    <property type="match status" value="1"/>
</dbReference>
<dbReference type="eggNOG" id="COG0285">
    <property type="taxonomic scope" value="Bacteria"/>
</dbReference>
<comment type="cofactor">
    <cofactor evidence="1">
        <name>Mg(2+)</name>
        <dbReference type="ChEBI" id="CHEBI:18420"/>
    </cofactor>
</comment>
<evidence type="ECO:0000256" key="7">
    <source>
        <dbReference type="ARBA" id="ARBA00013025"/>
    </source>
</evidence>